<reference evidence="2" key="1">
    <citation type="submission" date="2018-04" db="EMBL/GenBank/DDBJ databases">
        <title>WGS assembly of Panicum hallii.</title>
        <authorList>
            <person name="Lovell J."/>
            <person name="Jenkins J."/>
            <person name="Lowry D."/>
            <person name="Mamidi S."/>
            <person name="Sreedasyam A."/>
            <person name="Weng X."/>
            <person name="Barry K."/>
            <person name="Bonette J."/>
            <person name="Campitelli B."/>
            <person name="Daum C."/>
            <person name="Gordon S."/>
            <person name="Gould B."/>
            <person name="Lipzen A."/>
            <person name="Macqueen A."/>
            <person name="Palacio-Mejia J."/>
            <person name="Plott C."/>
            <person name="Shakirov E."/>
            <person name="Shu S."/>
            <person name="Yoshinaga Y."/>
            <person name="Zane M."/>
            <person name="Rokhsar D."/>
            <person name="Grimwood J."/>
            <person name="Schmutz J."/>
            <person name="Juenger T."/>
        </authorList>
    </citation>
    <scope>NUCLEOTIDE SEQUENCE [LARGE SCALE GENOMIC DNA]</scope>
    <source>
        <strain evidence="2">FIL2</strain>
    </source>
</reference>
<proteinExistence type="predicted"/>
<sequence length="62" mass="7197">MRHPFIQCRLPKALAVRPPRPSLVDRKRHRRRTSSTPLPHIFAPPLPQIFAPSIQCCLEETM</sequence>
<dbReference type="Gramene" id="PVH62544">
    <property type="protein sequence ID" value="PVH62544"/>
    <property type="gene ID" value="PAHAL_3G319500"/>
</dbReference>
<name>A0A2T8KK77_9POAL</name>
<accession>A0A2T8KK77</accession>
<evidence type="ECO:0000256" key="1">
    <source>
        <dbReference type="SAM" id="MobiDB-lite"/>
    </source>
</evidence>
<dbReference type="AlphaFoldDB" id="A0A2T8KK77"/>
<dbReference type="Proteomes" id="UP000243499">
    <property type="component" value="Chromosome 3"/>
</dbReference>
<feature type="region of interest" description="Disordered" evidence="1">
    <location>
        <begin position="20"/>
        <end position="40"/>
    </location>
</feature>
<protein>
    <submittedName>
        <fullName evidence="2">Uncharacterized protein</fullName>
    </submittedName>
</protein>
<evidence type="ECO:0000313" key="2">
    <source>
        <dbReference type="EMBL" id="PVH62544.1"/>
    </source>
</evidence>
<dbReference type="EMBL" id="CM008048">
    <property type="protein sequence ID" value="PVH62544.1"/>
    <property type="molecule type" value="Genomic_DNA"/>
</dbReference>
<gene>
    <name evidence="2" type="ORF">PAHAL_3G319500</name>
</gene>
<organism evidence="2">
    <name type="scientific">Panicum hallii</name>
    <dbReference type="NCBI Taxonomy" id="206008"/>
    <lineage>
        <taxon>Eukaryota</taxon>
        <taxon>Viridiplantae</taxon>
        <taxon>Streptophyta</taxon>
        <taxon>Embryophyta</taxon>
        <taxon>Tracheophyta</taxon>
        <taxon>Spermatophyta</taxon>
        <taxon>Magnoliopsida</taxon>
        <taxon>Liliopsida</taxon>
        <taxon>Poales</taxon>
        <taxon>Poaceae</taxon>
        <taxon>PACMAD clade</taxon>
        <taxon>Panicoideae</taxon>
        <taxon>Panicodae</taxon>
        <taxon>Paniceae</taxon>
        <taxon>Panicinae</taxon>
        <taxon>Panicum</taxon>
        <taxon>Panicum sect. Panicum</taxon>
    </lineage>
</organism>